<protein>
    <submittedName>
        <fullName evidence="3">HD domain-containing protein</fullName>
    </submittedName>
</protein>
<dbReference type="GO" id="GO:0031125">
    <property type="term" value="P:rRNA 3'-end processing"/>
    <property type="evidence" value="ECO:0007669"/>
    <property type="project" value="TreeGrafter"/>
</dbReference>
<dbReference type="Proteomes" id="UP000317155">
    <property type="component" value="Unassembled WGS sequence"/>
</dbReference>
<keyword evidence="1" id="KW-0378">Hydrolase</keyword>
<evidence type="ECO:0000256" key="1">
    <source>
        <dbReference type="ARBA" id="ARBA00022801"/>
    </source>
</evidence>
<name>A0A550JH83_9BACT</name>
<dbReference type="PANTHER" id="PTHR37294:SF1">
    <property type="entry name" value="3'-5' EXORIBONUCLEASE YHAM"/>
    <property type="match status" value="1"/>
</dbReference>
<dbReference type="EMBL" id="VJVV01000003">
    <property type="protein sequence ID" value="TRO82569.1"/>
    <property type="molecule type" value="Genomic_DNA"/>
</dbReference>
<dbReference type="SMART" id="SM00471">
    <property type="entry name" value="HDc"/>
    <property type="match status" value="1"/>
</dbReference>
<evidence type="ECO:0000259" key="2">
    <source>
        <dbReference type="SMART" id="SM00471"/>
    </source>
</evidence>
<comment type="caution">
    <text evidence="3">The sequence shown here is derived from an EMBL/GenBank/DDBJ whole genome shotgun (WGS) entry which is preliminary data.</text>
</comment>
<dbReference type="RefSeq" id="WP_092056685.1">
    <property type="nucleotide sequence ID" value="NZ_FOJJ01000023.1"/>
</dbReference>
<accession>A0A550JH83</accession>
<dbReference type="OrthoDB" id="6190309at2"/>
<dbReference type="InterPro" id="IPR003607">
    <property type="entry name" value="HD/PDEase_dom"/>
</dbReference>
<organism evidence="3 4">
    <name type="scientific">Trichloromonas acetexigens</name>
    <dbReference type="NCBI Taxonomy" id="38815"/>
    <lineage>
        <taxon>Bacteria</taxon>
        <taxon>Pseudomonadati</taxon>
        <taxon>Thermodesulfobacteriota</taxon>
        <taxon>Desulfuromonadia</taxon>
        <taxon>Desulfuromonadales</taxon>
        <taxon>Trichloromonadaceae</taxon>
        <taxon>Trichloromonas</taxon>
    </lineage>
</organism>
<dbReference type="PANTHER" id="PTHR37294">
    <property type="entry name" value="3'-5' EXORIBONUCLEASE YHAM"/>
    <property type="match status" value="1"/>
</dbReference>
<feature type="domain" description="HD/PDEase" evidence="2">
    <location>
        <begin position="156"/>
        <end position="280"/>
    </location>
</feature>
<dbReference type="CDD" id="cd00077">
    <property type="entry name" value="HDc"/>
    <property type="match status" value="1"/>
</dbReference>
<keyword evidence="4" id="KW-1185">Reference proteome</keyword>
<dbReference type="Pfam" id="PF01966">
    <property type="entry name" value="HD"/>
    <property type="match status" value="1"/>
</dbReference>
<dbReference type="InterPro" id="IPR050798">
    <property type="entry name" value="YhaM_exoribonuc/phosphodiest"/>
</dbReference>
<proteinExistence type="predicted"/>
<gene>
    <name evidence="3" type="ORF">FL622_05095</name>
</gene>
<dbReference type="Gene3D" id="1.10.3210.40">
    <property type="match status" value="1"/>
</dbReference>
<dbReference type="InterPro" id="IPR006674">
    <property type="entry name" value="HD_domain"/>
</dbReference>
<dbReference type="GO" id="GO:0016787">
    <property type="term" value="F:hydrolase activity"/>
    <property type="evidence" value="ECO:0007669"/>
    <property type="project" value="UniProtKB-KW"/>
</dbReference>
<dbReference type="AlphaFoldDB" id="A0A550JH83"/>
<dbReference type="SUPFAM" id="SSF109604">
    <property type="entry name" value="HD-domain/PDEase-like"/>
    <property type="match status" value="1"/>
</dbReference>
<reference evidence="3 4" key="1">
    <citation type="submission" date="2019-07" db="EMBL/GenBank/DDBJ databases">
        <title>Insights of Desulfuromonas acetexigens electromicrobiology.</title>
        <authorList>
            <person name="Katuri K."/>
            <person name="Sapireddy V."/>
            <person name="Shaw D.R."/>
            <person name="Saikaly P."/>
        </authorList>
    </citation>
    <scope>NUCLEOTIDE SEQUENCE [LARGE SCALE GENOMIC DNA]</scope>
    <source>
        <strain evidence="3 4">2873</strain>
    </source>
</reference>
<sequence length="309" mass="35188">MTDLGLAAGQSVHAAFRVHRPQPKMAQNGKKYWSLALENSSGAIRAHIWEDRYRGREFYLDESKKIEVQGRVREFDRKLIVDIHDCREITRPEKDSWSLIPSRWFSQPGDAERLHFLTDQIETTALRDFLGGIFADDGLAWSFLTLPASHRHHHSWRGGLFCHSLECAEIVAVVPGFRHVETELGMVAALLHDIGKIRTQGSGTLRFQQRVLLPHDIFTLEILSRHLERLDQQWPEGGISLRYLLTWKPGRTVPAMTMAEIIACADRASAGQDRERQAFSALPKGSHLVIENRINRWRTPAPPEVKIGA</sequence>
<evidence type="ECO:0000313" key="4">
    <source>
        <dbReference type="Proteomes" id="UP000317155"/>
    </source>
</evidence>
<evidence type="ECO:0000313" key="3">
    <source>
        <dbReference type="EMBL" id="TRO82569.1"/>
    </source>
</evidence>